<dbReference type="AlphaFoldDB" id="A0A1Y2FND8"/>
<dbReference type="OMA" id="HTELHAY"/>
<keyword evidence="4 7" id="KW-1133">Transmembrane helix</keyword>
<evidence type="ECO:0000256" key="7">
    <source>
        <dbReference type="SAM" id="Phobius"/>
    </source>
</evidence>
<feature type="transmembrane region" description="Helical" evidence="7">
    <location>
        <begin position="221"/>
        <end position="239"/>
    </location>
</feature>
<evidence type="ECO:0000256" key="2">
    <source>
        <dbReference type="ARBA" id="ARBA00004394"/>
    </source>
</evidence>
<keyword evidence="5" id="KW-0333">Golgi apparatus</keyword>
<dbReference type="PANTHER" id="PTHR16133:SF0">
    <property type="entry name" value="ZINC_IRON REGULATED TRANSPORTER-RELATED PROTEIN 102B, ISOFORM E"/>
    <property type="match status" value="1"/>
</dbReference>
<dbReference type="OrthoDB" id="19859at2759"/>
<feature type="non-terminal residue" evidence="8">
    <location>
        <position position="240"/>
    </location>
</feature>
<dbReference type="EMBL" id="MCFI01000005">
    <property type="protein sequence ID" value="ORY85107.1"/>
    <property type="molecule type" value="Genomic_DNA"/>
</dbReference>
<evidence type="ECO:0000256" key="5">
    <source>
        <dbReference type="ARBA" id="ARBA00023034"/>
    </source>
</evidence>
<organism evidence="8 9">
    <name type="scientific">Protomyces lactucae-debilis</name>
    <dbReference type="NCBI Taxonomy" id="2754530"/>
    <lineage>
        <taxon>Eukaryota</taxon>
        <taxon>Fungi</taxon>
        <taxon>Dikarya</taxon>
        <taxon>Ascomycota</taxon>
        <taxon>Taphrinomycotina</taxon>
        <taxon>Taphrinomycetes</taxon>
        <taxon>Taphrinales</taxon>
        <taxon>Protomycetaceae</taxon>
        <taxon>Protomyces</taxon>
    </lineage>
</organism>
<dbReference type="GO" id="GO:0006829">
    <property type="term" value="P:zinc ion transport"/>
    <property type="evidence" value="ECO:0007669"/>
    <property type="project" value="InterPro"/>
</dbReference>
<feature type="transmembrane region" description="Helical" evidence="7">
    <location>
        <begin position="156"/>
        <end position="177"/>
    </location>
</feature>
<reference evidence="8 9" key="1">
    <citation type="submission" date="2016-07" db="EMBL/GenBank/DDBJ databases">
        <title>Pervasive Adenine N6-methylation of Active Genes in Fungi.</title>
        <authorList>
            <consortium name="DOE Joint Genome Institute"/>
            <person name="Mondo S.J."/>
            <person name="Dannebaum R.O."/>
            <person name="Kuo R.C."/>
            <person name="Labutti K."/>
            <person name="Haridas S."/>
            <person name="Kuo A."/>
            <person name="Salamov A."/>
            <person name="Ahrendt S.R."/>
            <person name="Lipzen A."/>
            <person name="Sullivan W."/>
            <person name="Andreopoulos W.B."/>
            <person name="Clum A."/>
            <person name="Lindquist E."/>
            <person name="Daum C."/>
            <person name="Ramamoorthy G.K."/>
            <person name="Gryganskyi A."/>
            <person name="Culley D."/>
            <person name="Magnuson J.K."/>
            <person name="James T.Y."/>
            <person name="O'Malley M.A."/>
            <person name="Stajich J.E."/>
            <person name="Spatafora J.W."/>
            <person name="Visel A."/>
            <person name="Grigoriev I.V."/>
        </authorList>
    </citation>
    <scope>NUCLEOTIDE SEQUENCE [LARGE SCALE GENOMIC DNA]</scope>
    <source>
        <strain evidence="8 9">12-1054</strain>
    </source>
</reference>
<dbReference type="InterPro" id="IPR045891">
    <property type="entry name" value="ZIP9"/>
</dbReference>
<dbReference type="STRING" id="56484.A0A1Y2FND8"/>
<dbReference type="GO" id="GO:0000139">
    <property type="term" value="C:Golgi membrane"/>
    <property type="evidence" value="ECO:0007669"/>
    <property type="project" value="UniProtKB-SubCell"/>
</dbReference>
<accession>A0A1Y2FND8</accession>
<comment type="caution">
    <text evidence="8">The sequence shown here is derived from an EMBL/GenBank/DDBJ whole genome shotgun (WGS) entry which is preliminary data.</text>
</comment>
<protein>
    <submittedName>
        <fullName evidence="8">Zinc/iron permease</fullName>
    </submittedName>
</protein>
<dbReference type="InterPro" id="IPR003689">
    <property type="entry name" value="ZIP"/>
</dbReference>
<sequence length="240" mass="25133">SYGAGSVPLYLNLSDQKIDGVSKCGTGVLISCALSIIIPEGVEIIYSSLLASSTGVLEGSEHEKHLDSSHHVGIALLAGYALMFLIEQLSSHKEESSQYIAVDNLHEIHSYQEQGLQVHKGHTKDTSTTSIGLNLHAIADGIALGASAQASFSVSLVVFFAMVLHKLPAAFGLTAVLLQSKLSKRTIRIHLAIFSVAAPVGAIVTNGLMSLLGNEGSDSSAYLTGLILVFSGGTFLFVAV</sequence>
<keyword evidence="3 7" id="KW-0812">Transmembrane</keyword>
<evidence type="ECO:0000256" key="1">
    <source>
        <dbReference type="ARBA" id="ARBA00004127"/>
    </source>
</evidence>
<gene>
    <name evidence="8" type="ORF">BCR37DRAFT_339204</name>
</gene>
<name>A0A1Y2FND8_PROLT</name>
<feature type="non-terminal residue" evidence="8">
    <location>
        <position position="1"/>
    </location>
</feature>
<comment type="subcellular location">
    <subcellularLocation>
        <location evidence="1">Endomembrane system</location>
        <topology evidence="1">Multi-pass membrane protein</topology>
    </subcellularLocation>
    <subcellularLocation>
        <location evidence="2">Golgi apparatus membrane</location>
    </subcellularLocation>
</comment>
<evidence type="ECO:0000313" key="9">
    <source>
        <dbReference type="Proteomes" id="UP000193685"/>
    </source>
</evidence>
<evidence type="ECO:0000256" key="6">
    <source>
        <dbReference type="ARBA" id="ARBA00023136"/>
    </source>
</evidence>
<dbReference type="GeneID" id="63783924"/>
<keyword evidence="6 7" id="KW-0472">Membrane</keyword>
<evidence type="ECO:0000256" key="4">
    <source>
        <dbReference type="ARBA" id="ARBA00022989"/>
    </source>
</evidence>
<dbReference type="Proteomes" id="UP000193685">
    <property type="component" value="Unassembled WGS sequence"/>
</dbReference>
<dbReference type="Pfam" id="PF02535">
    <property type="entry name" value="Zip"/>
    <property type="match status" value="1"/>
</dbReference>
<dbReference type="PANTHER" id="PTHR16133">
    <property type="entry name" value="SOLUTE CARRIER FAMILY 39 ZINC TRANSPORTER , MEMBER 9-RELATED"/>
    <property type="match status" value="1"/>
</dbReference>
<proteinExistence type="predicted"/>
<feature type="transmembrane region" description="Helical" evidence="7">
    <location>
        <begin position="189"/>
        <end position="209"/>
    </location>
</feature>
<evidence type="ECO:0000256" key="3">
    <source>
        <dbReference type="ARBA" id="ARBA00022692"/>
    </source>
</evidence>
<evidence type="ECO:0000313" key="8">
    <source>
        <dbReference type="EMBL" id="ORY85107.1"/>
    </source>
</evidence>
<dbReference type="GO" id="GO:0046873">
    <property type="term" value="F:metal ion transmembrane transporter activity"/>
    <property type="evidence" value="ECO:0007669"/>
    <property type="project" value="InterPro"/>
</dbReference>
<keyword evidence="9" id="KW-1185">Reference proteome</keyword>
<dbReference type="RefSeq" id="XP_040726890.1">
    <property type="nucleotide sequence ID" value="XM_040867325.1"/>
</dbReference>